<protein>
    <submittedName>
        <fullName evidence="4">Transposase</fullName>
    </submittedName>
</protein>
<dbReference type="PANTHER" id="PTHR34384">
    <property type="entry name" value="L-2,3-DIAMINOPROPANOATE--CITRATE LIGASE"/>
    <property type="match status" value="1"/>
</dbReference>
<dbReference type="Pfam" id="PF06276">
    <property type="entry name" value="FhuF"/>
    <property type="match status" value="1"/>
</dbReference>
<evidence type="ECO:0000313" key="4">
    <source>
        <dbReference type="EMBL" id="AJC48487.1"/>
    </source>
</evidence>
<name>A0A0A8E4F7_9GAMM</name>
<evidence type="ECO:0000313" key="5">
    <source>
        <dbReference type="Proteomes" id="UP000031104"/>
    </source>
</evidence>
<dbReference type="GO" id="GO:0016881">
    <property type="term" value="F:acid-amino acid ligase activity"/>
    <property type="evidence" value="ECO:0007669"/>
    <property type="project" value="UniProtKB-ARBA"/>
</dbReference>
<evidence type="ECO:0000259" key="3">
    <source>
        <dbReference type="Pfam" id="PF06276"/>
    </source>
</evidence>
<dbReference type="EMBL" id="CP010427">
    <property type="protein sequence ID" value="AJC48487.1"/>
    <property type="molecule type" value="Genomic_DNA"/>
</dbReference>
<dbReference type="Gene3D" id="1.10.510.40">
    <property type="match status" value="1"/>
</dbReference>
<dbReference type="KEGG" id="fgu:SD28_01875"/>
<accession>A0A0A8E4F7</accession>
<dbReference type="GO" id="GO:0019290">
    <property type="term" value="P:siderophore biosynthetic process"/>
    <property type="evidence" value="ECO:0007669"/>
    <property type="project" value="InterPro"/>
</dbReference>
<sequence>MIKYANEITLKNFLNCYYREYDDYKLRKAASKDGYWFSIELNNDNIKSRFEIYVKISPILRSPTWQLPCYIIKNEGKSELTPLDAVFLITKELDKTNNNEIINRISNSTINIAKILQTRKYKLDDIFGYKNSFITNEQNLLRGHKLQPDPKSREGFSDAEFIKYSPETNGQFQLYYMYVDKSVLETQSLLDKTTNELILNFLAENSLPKRPNENYELFILHPWQANYLAKQSEIQEYKSANKIIDIGVTGPWFYPTTSVRTVYSPEVNIMLKFSLNIAITNSVRVNLAKECKRSISVHKLYTNHLKPILDNLFPYFNLITDPAYSAIKINNKIFDPSICIIRNANFNPQDDIACIASLTEPNPFNERTRISSLIQYFSVHNNSNTHDAALYWFETYLCVAIAPILWLYSKYGIALEAHQQNLLIKLEDGLPVESFYRDSQGYYYVKDHKGLIEANFGDIHDLCEGSQDFIDHHFCYYFIVNQLISVIEAIANTGFISELDLIKMTINFFKIFPSKYQICDRFIKKLLSVDQLPLKANLLTRLNGLDELQAPLTRQSIYVDTKNPFKEIYENI</sequence>
<gene>
    <name evidence="4" type="ORF">SD28_01875</name>
</gene>
<evidence type="ECO:0000256" key="1">
    <source>
        <dbReference type="ARBA" id="ARBA00007832"/>
    </source>
</evidence>
<reference evidence="4 5" key="1">
    <citation type="submission" date="2014-12" db="EMBL/GenBank/DDBJ databases">
        <title>Complete genome sequence of Francisella guanzhouensis strain 08HL01032 isolated from air-conditioning system in China.</title>
        <authorList>
            <person name="Svensson D."/>
            <person name="Ohrman C."/>
            <person name="Backman S."/>
            <person name="Karlsson E."/>
            <person name="Nilsson E."/>
            <person name="Bystrom M."/>
            <person name="Larkeryd A."/>
            <person name="Stenberg P."/>
            <person name="Scholtz H.C."/>
            <person name="Forsman M."/>
            <person name="Sjodin A."/>
        </authorList>
    </citation>
    <scope>NUCLEOTIDE SEQUENCE [LARGE SCALE GENOMIC DNA]</scope>
    <source>
        <strain evidence="4 5">08HL01032</strain>
    </source>
</reference>
<keyword evidence="5" id="KW-1185">Reference proteome</keyword>
<dbReference type="InterPro" id="IPR022770">
    <property type="entry name" value="IucA/IucC-like_C"/>
</dbReference>
<comment type="similarity">
    <text evidence="1">Belongs to the IucA/IucC family.</text>
</comment>
<evidence type="ECO:0000259" key="2">
    <source>
        <dbReference type="Pfam" id="PF04183"/>
    </source>
</evidence>
<dbReference type="InterPro" id="IPR037455">
    <property type="entry name" value="LucA/IucC-like"/>
</dbReference>
<dbReference type="AlphaFoldDB" id="A0A0A8E4F7"/>
<proteinExistence type="inferred from homology"/>
<organism evidence="4 5">
    <name type="scientific">Allofrancisella guangzhouensis</name>
    <dbReference type="NCBI Taxonomy" id="594679"/>
    <lineage>
        <taxon>Bacteria</taxon>
        <taxon>Pseudomonadati</taxon>
        <taxon>Pseudomonadota</taxon>
        <taxon>Gammaproteobacteria</taxon>
        <taxon>Thiotrichales</taxon>
        <taxon>Francisellaceae</taxon>
        <taxon>Allofrancisella</taxon>
    </lineage>
</organism>
<dbReference type="PANTHER" id="PTHR34384:SF5">
    <property type="entry name" value="L-2,3-DIAMINOPROPANOATE--CITRATE LIGASE"/>
    <property type="match status" value="1"/>
</dbReference>
<dbReference type="RefSeq" id="WP_039123457.1">
    <property type="nucleotide sequence ID" value="NZ_CP010427.1"/>
</dbReference>
<feature type="domain" description="Aerobactin siderophore biosynthesis IucA/IucC-like C-terminal" evidence="3">
    <location>
        <begin position="392"/>
        <end position="549"/>
    </location>
</feature>
<feature type="domain" description="Aerobactin siderophore biosynthesis IucA/IucC N-terminal" evidence="2">
    <location>
        <begin position="132"/>
        <end position="359"/>
    </location>
</feature>
<dbReference type="Pfam" id="PF04183">
    <property type="entry name" value="IucA_IucC"/>
    <property type="match status" value="1"/>
</dbReference>
<dbReference type="OrthoDB" id="495728at2"/>
<dbReference type="STRING" id="594679.SD28_01875"/>
<dbReference type="HOGENOM" id="CLU_018283_0_0_6"/>
<dbReference type="Proteomes" id="UP000031104">
    <property type="component" value="Chromosome"/>
</dbReference>
<dbReference type="InterPro" id="IPR007310">
    <property type="entry name" value="Aerobactin_biosyn_IucA/IucC_N"/>
</dbReference>